<feature type="domain" description="Endonuclease/exonuclease/phosphatase" evidence="2">
    <location>
        <begin position="894"/>
        <end position="974"/>
    </location>
</feature>
<evidence type="ECO:0000313" key="3">
    <source>
        <dbReference type="EMBL" id="CAD7264019.1"/>
    </source>
</evidence>
<dbReference type="EMBL" id="OC004050">
    <property type="protein sequence ID" value="CAD7264019.1"/>
    <property type="molecule type" value="Genomic_DNA"/>
</dbReference>
<protein>
    <recommendedName>
        <fullName evidence="2">Endonuclease/exonuclease/phosphatase domain-containing protein</fullName>
    </recommendedName>
</protein>
<dbReference type="InterPro" id="IPR005135">
    <property type="entry name" value="Endo/exonuclease/phosphatase"/>
</dbReference>
<reference evidence="3" key="1">
    <citation type="submission" date="2020-11" db="EMBL/GenBank/DDBJ databases">
        <authorList>
            <person name="Tran Van P."/>
        </authorList>
    </citation>
    <scope>NUCLEOTIDE SEQUENCE</scope>
</reference>
<dbReference type="GO" id="GO:0003824">
    <property type="term" value="F:catalytic activity"/>
    <property type="evidence" value="ECO:0007669"/>
    <property type="project" value="InterPro"/>
</dbReference>
<dbReference type="AlphaFoldDB" id="A0A7R9B0N3"/>
<dbReference type="Gene3D" id="3.60.10.10">
    <property type="entry name" value="Endonuclease/exonuclease/phosphatase"/>
    <property type="match status" value="1"/>
</dbReference>
<feature type="compositionally biased region" description="Basic and acidic residues" evidence="1">
    <location>
        <begin position="1"/>
        <end position="24"/>
    </location>
</feature>
<dbReference type="SUPFAM" id="SSF56219">
    <property type="entry name" value="DNase I-like"/>
    <property type="match status" value="1"/>
</dbReference>
<sequence>MGIGKVELEEGNPHLRGGRVENHLRKTTPGSPDRDSNLDLPVLSSRAQHDKCVSQLRHRGGLSTLRQWLPQIFATMQEYTHIQESMNVSIVGVSLCDMLEYTRFQNTTEVRLEGTGHCSVTHKSYGLINNALILRRSKSISLDDVVRLTIQTSWRAGTSVDDIATIPSTMIPRESKQVPEDFCTRKARPVKPLVIISIFNTLFPLDEVDAKRVIVGLSVENKFMPFVQLEKRGEYCAVFNLQRETVLYPSVALDPFDLSPDNAVQLLNHIHTWMTSALEEISVQLSRTFSFNISLCWRLLYRHLLVEVNNFDGYFSCHVYRNTKYRMIQDGPRKSSPYPISSRRLTLNWRRPIPFHPYCDMKNEQANCLSKALLTHSSCHNIGGGGLTSSNSDSSMASLVLTDSSQLTFDSQNVAIGGCAHQTPLKLLAGYGLESIPHESILLKVSDPLYFLAYPSMVKYSPIQSSSFTKKIYQTSPVNWESRSLKKARESQRGIRVPTTLQSVKKVPLNSQVPNTLKSVKKFKRLKHLQPTNESLSGPLRRKRKHDSYQDRESLLTQDPHHSIKKDHNVPFLDRETTTPCTTRISPKRKRKKQRPVFDEEEIRVWRLGKEKEVREYHRAKTQTPPPLVTDGSLRRRRKRPWRHTAPGDQSRAITIVRQVAYKLGARHLCMPSSGPTTNLKMDKLAELGRAQQKRHQTQDWARNLEDKDIDVELSDNETEETEFTDASILKRKLLFKPKEDKPPKSVKTTNQYKVLSVHEDEPMETVELPSGNARQDTSNSQKSKPRIPPIVVAGTSNYSKISKTMKKTMTGTFKIFYIRDGLKIHTSTLDDFKTLQAFLKQAGQEYHTFTLPSDKPLKLVIKGLPPNMPTDEIKEELQTMGYTATDIRQILIWNANGILHQNHEFEELLRTYGVDLALICETHLKTDQRFNITGHNIYRTDRENGKGGGTAVIIKEHLPHYRANINDTENLEATTISISTKTGHINFVVA</sequence>
<evidence type="ECO:0000259" key="2">
    <source>
        <dbReference type="Pfam" id="PF03372"/>
    </source>
</evidence>
<organism evidence="3">
    <name type="scientific">Timema shepardi</name>
    <name type="common">Walking stick</name>
    <dbReference type="NCBI Taxonomy" id="629360"/>
    <lineage>
        <taxon>Eukaryota</taxon>
        <taxon>Metazoa</taxon>
        <taxon>Ecdysozoa</taxon>
        <taxon>Arthropoda</taxon>
        <taxon>Hexapoda</taxon>
        <taxon>Insecta</taxon>
        <taxon>Pterygota</taxon>
        <taxon>Neoptera</taxon>
        <taxon>Polyneoptera</taxon>
        <taxon>Phasmatodea</taxon>
        <taxon>Timematodea</taxon>
        <taxon>Timematoidea</taxon>
        <taxon>Timematidae</taxon>
        <taxon>Timema</taxon>
    </lineage>
</organism>
<proteinExistence type="predicted"/>
<feature type="region of interest" description="Disordered" evidence="1">
    <location>
        <begin position="528"/>
        <end position="594"/>
    </location>
</feature>
<feature type="compositionally biased region" description="Basic and acidic residues" evidence="1">
    <location>
        <begin position="547"/>
        <end position="577"/>
    </location>
</feature>
<feature type="region of interest" description="Disordered" evidence="1">
    <location>
        <begin position="1"/>
        <end position="39"/>
    </location>
</feature>
<feature type="region of interest" description="Disordered" evidence="1">
    <location>
        <begin position="758"/>
        <end position="789"/>
    </location>
</feature>
<name>A0A7R9B0N3_TIMSH</name>
<accession>A0A7R9B0N3</accession>
<evidence type="ECO:0000256" key="1">
    <source>
        <dbReference type="SAM" id="MobiDB-lite"/>
    </source>
</evidence>
<dbReference type="InterPro" id="IPR036691">
    <property type="entry name" value="Endo/exonu/phosph_ase_sf"/>
</dbReference>
<gene>
    <name evidence="3" type="ORF">TSIB3V08_LOCUS8084</name>
</gene>
<feature type="region of interest" description="Disordered" evidence="1">
    <location>
        <begin position="616"/>
        <end position="647"/>
    </location>
</feature>
<dbReference type="Pfam" id="PF03372">
    <property type="entry name" value="Exo_endo_phos"/>
    <property type="match status" value="1"/>
</dbReference>
<feature type="compositionally biased region" description="Polar residues" evidence="1">
    <location>
        <begin position="773"/>
        <end position="783"/>
    </location>
</feature>